<dbReference type="InterPro" id="IPR036291">
    <property type="entry name" value="NAD(P)-bd_dom_sf"/>
</dbReference>
<evidence type="ECO:0008006" key="4">
    <source>
        <dbReference type="Google" id="ProtNLM"/>
    </source>
</evidence>
<dbReference type="InterPro" id="IPR052228">
    <property type="entry name" value="Sec_Metab_Biosynth_Oxidored"/>
</dbReference>
<keyword evidence="1" id="KW-0560">Oxidoreductase</keyword>
<dbReference type="SUPFAM" id="SSF51735">
    <property type="entry name" value="NAD(P)-binding Rossmann-fold domains"/>
    <property type="match status" value="1"/>
</dbReference>
<name>A0A8K0SV52_9HYPO</name>
<accession>A0A8K0SV52</accession>
<keyword evidence="3" id="KW-1185">Reference proteome</keyword>
<reference evidence="2" key="1">
    <citation type="journal article" date="2021" name="Nat. Commun.">
        <title>Genetic determinants of endophytism in the Arabidopsis root mycobiome.</title>
        <authorList>
            <person name="Mesny F."/>
            <person name="Miyauchi S."/>
            <person name="Thiergart T."/>
            <person name="Pickel B."/>
            <person name="Atanasova L."/>
            <person name="Karlsson M."/>
            <person name="Huettel B."/>
            <person name="Barry K.W."/>
            <person name="Haridas S."/>
            <person name="Chen C."/>
            <person name="Bauer D."/>
            <person name="Andreopoulos W."/>
            <person name="Pangilinan J."/>
            <person name="LaButti K."/>
            <person name="Riley R."/>
            <person name="Lipzen A."/>
            <person name="Clum A."/>
            <person name="Drula E."/>
            <person name="Henrissat B."/>
            <person name="Kohler A."/>
            <person name="Grigoriev I.V."/>
            <person name="Martin F.M."/>
            <person name="Hacquard S."/>
        </authorList>
    </citation>
    <scope>NUCLEOTIDE SEQUENCE</scope>
    <source>
        <strain evidence="2">MPI-CAGE-CH-0235</strain>
    </source>
</reference>
<evidence type="ECO:0000313" key="2">
    <source>
        <dbReference type="EMBL" id="KAH7323127.1"/>
    </source>
</evidence>
<gene>
    <name evidence="2" type="ORF">B0I35DRAFT_427166</name>
</gene>
<dbReference type="AlphaFoldDB" id="A0A8K0SV52"/>
<protein>
    <recommendedName>
        <fullName evidence="4">Ketoreductase (KR) domain-containing protein</fullName>
    </recommendedName>
</protein>
<comment type="caution">
    <text evidence="2">The sequence shown here is derived from an EMBL/GenBank/DDBJ whole genome shotgun (WGS) entry which is preliminary data.</text>
</comment>
<dbReference type="Proteomes" id="UP000813444">
    <property type="component" value="Unassembled WGS sequence"/>
</dbReference>
<evidence type="ECO:0000313" key="3">
    <source>
        <dbReference type="Proteomes" id="UP000813444"/>
    </source>
</evidence>
<evidence type="ECO:0000256" key="1">
    <source>
        <dbReference type="ARBA" id="ARBA00023002"/>
    </source>
</evidence>
<dbReference type="Gene3D" id="3.40.50.720">
    <property type="entry name" value="NAD(P)-binding Rossmann-like Domain"/>
    <property type="match status" value="1"/>
</dbReference>
<dbReference type="PANTHER" id="PTHR47534">
    <property type="entry name" value="YALI0E05731P"/>
    <property type="match status" value="1"/>
</dbReference>
<organism evidence="2 3">
    <name type="scientific">Stachybotrys elegans</name>
    <dbReference type="NCBI Taxonomy" id="80388"/>
    <lineage>
        <taxon>Eukaryota</taxon>
        <taxon>Fungi</taxon>
        <taxon>Dikarya</taxon>
        <taxon>Ascomycota</taxon>
        <taxon>Pezizomycotina</taxon>
        <taxon>Sordariomycetes</taxon>
        <taxon>Hypocreomycetidae</taxon>
        <taxon>Hypocreales</taxon>
        <taxon>Stachybotryaceae</taxon>
        <taxon>Stachybotrys</taxon>
    </lineage>
</organism>
<proteinExistence type="predicted"/>
<dbReference type="EMBL" id="JAGPNK010000004">
    <property type="protein sequence ID" value="KAH7323127.1"/>
    <property type="molecule type" value="Genomic_DNA"/>
</dbReference>
<dbReference type="GO" id="GO:0016491">
    <property type="term" value="F:oxidoreductase activity"/>
    <property type="evidence" value="ECO:0007669"/>
    <property type="project" value="UniProtKB-KW"/>
</dbReference>
<sequence length="348" mass="37989">MPSISTIQAGIAELPKGPPIVAAFAGGTTGIGSYIVKALATVFANKGDRLRIYIIGRNAERGNAVISECSKISPGSDWRFVKSPDLSLISEVDKCCTEIARLETESPFHGGPPRLDLLYMSHSHPIVGNRTTTAEGLDALESTLYYSRVRFVTKLAPLLSASPRAGHAVSVYLGAKERGVTTDAYIGRTPDEKYGVVEVGRYLGFMKTMVFEDLAEKYAGKIRFTHIFPGLVDGPGFDQLPRVYRILWTLLKPIAWIWMTPPEDCGAVMVYLATDRFPAKGAAKDGADVVRASSGERGGGSYSLGQLADAPPQQVLYEKARKEDTHKKAWDYTMNLLDDIEKRNLARG</sequence>
<dbReference type="PANTHER" id="PTHR47534:SF3">
    <property type="entry name" value="ALCOHOL DEHYDROGENASE-LIKE C-TERMINAL DOMAIN-CONTAINING PROTEIN"/>
    <property type="match status" value="1"/>
</dbReference>
<dbReference type="OrthoDB" id="2898509at2759"/>